<evidence type="ECO:0000259" key="11">
    <source>
        <dbReference type="PROSITE" id="PS50866"/>
    </source>
</evidence>
<dbReference type="InterPro" id="IPR009038">
    <property type="entry name" value="GOLD_dom"/>
</dbReference>
<evidence type="ECO:0000256" key="3">
    <source>
        <dbReference type="ARBA" id="ARBA00022692"/>
    </source>
</evidence>
<dbReference type="PROSITE" id="PS50866">
    <property type="entry name" value="GOLD"/>
    <property type="match status" value="1"/>
</dbReference>
<evidence type="ECO:0000256" key="10">
    <source>
        <dbReference type="SAM" id="SignalP"/>
    </source>
</evidence>
<keyword evidence="5" id="KW-0256">Endoplasmic reticulum</keyword>
<sequence length="244" mass="28550">MVLMNIVLFCVVLHTYSTGWCQKSEPLAGTGDETLFRGADQYDFSIVLPAAGRECFWHFAHQSGHFYFSYEIQWVTGIGKERQVTTSVHSPNGFLLGTSQDYRGQINFQTRQTGFYQICISNFHNHFGSMQIFLDFGVIYDGFGFEDVKQQQEQEKKIVNDTLDAIKESTFKLHNYVFHMWRYYNFARMRKGADYYLVLSNYNYVNWWSLCQSLVIVLAGVLQLYFLKRLFHTKTVTDSNKPRC</sequence>
<keyword evidence="4 10" id="KW-0732">Signal</keyword>
<feature type="chain" id="PRO_5034041150" evidence="10">
    <location>
        <begin position="22"/>
        <end position="244"/>
    </location>
</feature>
<organism evidence="12 13">
    <name type="scientific">Erpetoichthys calabaricus</name>
    <name type="common">Rope fish</name>
    <name type="synonym">Calamoichthys calabaricus</name>
    <dbReference type="NCBI Taxonomy" id="27687"/>
    <lineage>
        <taxon>Eukaryota</taxon>
        <taxon>Metazoa</taxon>
        <taxon>Chordata</taxon>
        <taxon>Craniata</taxon>
        <taxon>Vertebrata</taxon>
        <taxon>Euteleostomi</taxon>
        <taxon>Actinopterygii</taxon>
        <taxon>Polypteriformes</taxon>
        <taxon>Polypteridae</taxon>
        <taxon>Erpetoichthys</taxon>
    </lineage>
</organism>
<dbReference type="Ensembl" id="ENSECRT00000027174.1">
    <property type="protein sequence ID" value="ENSECRP00000026621.1"/>
    <property type="gene ID" value="ENSECRG00000017994.1"/>
</dbReference>
<reference evidence="12" key="3">
    <citation type="submission" date="2025-09" db="UniProtKB">
        <authorList>
            <consortium name="Ensembl"/>
        </authorList>
    </citation>
    <scope>IDENTIFICATION</scope>
</reference>
<evidence type="ECO:0000256" key="4">
    <source>
        <dbReference type="ARBA" id="ARBA00022729"/>
    </source>
</evidence>
<protein>
    <submittedName>
        <fullName evidence="12">Transmembrane p24 trafficking protein 6</fullName>
    </submittedName>
</protein>
<evidence type="ECO:0000313" key="12">
    <source>
        <dbReference type="Ensembl" id="ENSECRP00000026621.1"/>
    </source>
</evidence>
<dbReference type="InterPro" id="IPR015720">
    <property type="entry name" value="Emp24-like"/>
</dbReference>
<reference evidence="12" key="1">
    <citation type="submission" date="2021-06" db="EMBL/GenBank/DDBJ databases">
        <authorList>
            <consortium name="Wellcome Sanger Institute Data Sharing"/>
        </authorList>
    </citation>
    <scope>NUCLEOTIDE SEQUENCE [LARGE SCALE GENOMIC DNA]</scope>
</reference>
<dbReference type="RefSeq" id="XP_028665691.1">
    <property type="nucleotide sequence ID" value="XM_028809858.2"/>
</dbReference>
<evidence type="ECO:0000313" key="13">
    <source>
        <dbReference type="Proteomes" id="UP000694620"/>
    </source>
</evidence>
<feature type="domain" description="GOLD" evidence="11">
    <location>
        <begin position="53"/>
        <end position="138"/>
    </location>
</feature>
<name>A0A8C4XES3_ERPCA</name>
<dbReference type="SMART" id="SM01190">
    <property type="entry name" value="EMP24_GP25L"/>
    <property type="match status" value="1"/>
</dbReference>
<keyword evidence="3 8" id="KW-0812">Transmembrane</keyword>
<comment type="subcellular location">
    <subcellularLocation>
        <location evidence="1">Endoplasmic reticulum membrane</location>
        <topology evidence="1">Single-pass type I membrane protein</topology>
    </subcellularLocation>
    <subcellularLocation>
        <location evidence="8">Membrane</location>
        <topology evidence="8">Single-pass type I membrane protein</topology>
    </subcellularLocation>
</comment>
<accession>A0A8C4XES3</accession>
<evidence type="ECO:0000256" key="5">
    <source>
        <dbReference type="ARBA" id="ARBA00022824"/>
    </source>
</evidence>
<evidence type="ECO:0000256" key="6">
    <source>
        <dbReference type="ARBA" id="ARBA00022989"/>
    </source>
</evidence>
<keyword evidence="7 9" id="KW-0472">Membrane</keyword>
<dbReference type="GO" id="GO:0005789">
    <property type="term" value="C:endoplasmic reticulum membrane"/>
    <property type="evidence" value="ECO:0007669"/>
    <property type="project" value="UniProtKB-SubCell"/>
</dbReference>
<feature type="transmembrane region" description="Helical" evidence="9">
    <location>
        <begin position="207"/>
        <end position="227"/>
    </location>
</feature>
<dbReference type="OrthoDB" id="10037706at2759"/>
<feature type="signal peptide" evidence="10">
    <location>
        <begin position="1"/>
        <end position="21"/>
    </location>
</feature>
<dbReference type="AlphaFoldDB" id="A0A8C4XES3"/>
<comment type="similarity">
    <text evidence="2 8">Belongs to the EMP24/GP25L family.</text>
</comment>
<evidence type="ECO:0000256" key="9">
    <source>
        <dbReference type="SAM" id="Phobius"/>
    </source>
</evidence>
<dbReference type="Proteomes" id="UP000694620">
    <property type="component" value="Chromosome 9"/>
</dbReference>
<gene>
    <name evidence="12" type="primary">TMED6</name>
</gene>
<keyword evidence="13" id="KW-1185">Reference proteome</keyword>
<dbReference type="PANTHER" id="PTHR22811">
    <property type="entry name" value="TRANSMEMBRANE EMP24 DOMAIN-CONTAINING PROTEIN"/>
    <property type="match status" value="1"/>
</dbReference>
<evidence type="ECO:0000256" key="1">
    <source>
        <dbReference type="ARBA" id="ARBA00004115"/>
    </source>
</evidence>
<evidence type="ECO:0000256" key="7">
    <source>
        <dbReference type="ARBA" id="ARBA00023136"/>
    </source>
</evidence>
<evidence type="ECO:0000256" key="2">
    <source>
        <dbReference type="ARBA" id="ARBA00007104"/>
    </source>
</evidence>
<dbReference type="GeneTree" id="ENSGT00390000010961"/>
<reference evidence="12" key="2">
    <citation type="submission" date="2025-08" db="UniProtKB">
        <authorList>
            <consortium name="Ensembl"/>
        </authorList>
    </citation>
    <scope>IDENTIFICATION</scope>
</reference>
<keyword evidence="6 9" id="KW-1133">Transmembrane helix</keyword>
<dbReference type="GeneID" id="114657900"/>
<dbReference type="Pfam" id="PF01105">
    <property type="entry name" value="EMP24_GP25L"/>
    <property type="match status" value="1"/>
</dbReference>
<evidence type="ECO:0000256" key="8">
    <source>
        <dbReference type="RuleBase" id="RU003827"/>
    </source>
</evidence>
<proteinExistence type="inferred from homology"/>